<dbReference type="GO" id="GO:0016301">
    <property type="term" value="F:kinase activity"/>
    <property type="evidence" value="ECO:0007669"/>
    <property type="project" value="UniProtKB-KW"/>
</dbReference>
<dbReference type="AlphaFoldDB" id="A0A8H7C614"/>
<dbReference type="GO" id="GO:0046656">
    <property type="term" value="P:folic acid biosynthetic process"/>
    <property type="evidence" value="ECO:0007669"/>
    <property type="project" value="UniProtKB-KW"/>
</dbReference>
<dbReference type="InterPro" id="IPR043133">
    <property type="entry name" value="GTP-CH-I_C/QueF"/>
</dbReference>
<dbReference type="InterPro" id="IPR011005">
    <property type="entry name" value="Dihydropteroate_synth-like_sf"/>
</dbReference>
<dbReference type="PROSITE" id="PS50972">
    <property type="entry name" value="PTERIN_BINDING"/>
    <property type="match status" value="1"/>
</dbReference>
<name>A0A8H7C614_AGABI</name>
<dbReference type="GO" id="GO:0046654">
    <property type="term" value="P:tetrahydrofolate biosynthetic process"/>
    <property type="evidence" value="ECO:0007669"/>
    <property type="project" value="UniProtKB-UniPathway"/>
</dbReference>
<evidence type="ECO:0000256" key="8">
    <source>
        <dbReference type="ARBA" id="ARBA00022679"/>
    </source>
</evidence>
<dbReference type="SUPFAM" id="SSF55620">
    <property type="entry name" value="Tetrahydrobiopterin biosynthesis enzymes-like"/>
    <property type="match status" value="2"/>
</dbReference>
<dbReference type="GO" id="GO:0004156">
    <property type="term" value="F:dihydropteroate synthase activity"/>
    <property type="evidence" value="ECO:0007669"/>
    <property type="project" value="UniProtKB-EC"/>
</dbReference>
<evidence type="ECO:0000256" key="11">
    <source>
        <dbReference type="ARBA" id="ARBA00022777"/>
    </source>
</evidence>
<evidence type="ECO:0000256" key="5">
    <source>
        <dbReference type="ARBA" id="ARBA00005051"/>
    </source>
</evidence>
<dbReference type="CDD" id="cd00739">
    <property type="entry name" value="DHPS"/>
    <property type="match status" value="1"/>
</dbReference>
<evidence type="ECO:0000256" key="7">
    <source>
        <dbReference type="ARBA" id="ARBA00009951"/>
    </source>
</evidence>
<evidence type="ECO:0000256" key="10">
    <source>
        <dbReference type="ARBA" id="ARBA00022741"/>
    </source>
</evidence>
<comment type="catalytic activity">
    <reaction evidence="2">
        <text>6-hydroxymethyl-7,8-dihydropterin + ATP = (7,8-dihydropterin-6-yl)methyl diphosphate + AMP + H(+)</text>
        <dbReference type="Rhea" id="RHEA:11412"/>
        <dbReference type="ChEBI" id="CHEBI:15378"/>
        <dbReference type="ChEBI" id="CHEBI:30616"/>
        <dbReference type="ChEBI" id="CHEBI:44841"/>
        <dbReference type="ChEBI" id="CHEBI:72950"/>
        <dbReference type="ChEBI" id="CHEBI:456215"/>
        <dbReference type="EC" id="2.7.6.3"/>
    </reaction>
</comment>
<dbReference type="GO" id="GO:0004150">
    <property type="term" value="F:dihydroneopterin aldolase activity"/>
    <property type="evidence" value="ECO:0007669"/>
    <property type="project" value="InterPro"/>
</dbReference>
<reference evidence="17 18" key="1">
    <citation type="journal article" name="Sci. Rep.">
        <title>Telomere-to-telomere assembled and centromere annotated genomes of the two main subspecies of the button mushroom Agaricus bisporus reveal especially polymorphic chromosome ends.</title>
        <authorList>
            <person name="Sonnenberg A.S.M."/>
            <person name="Sedaghat-Telgerd N."/>
            <person name="Lavrijssen B."/>
            <person name="Ohm R.A."/>
            <person name="Hendrickx P.M."/>
            <person name="Scholtmeijer K."/>
            <person name="Baars J.J.P."/>
            <person name="van Peer A."/>
        </authorList>
    </citation>
    <scope>NUCLEOTIDE SEQUENCE [LARGE SCALE GENOMIC DNA]</scope>
    <source>
        <strain evidence="17 18">H119_p4</strain>
    </source>
</reference>
<dbReference type="PROSITE" id="PS00793">
    <property type="entry name" value="DHPS_2"/>
    <property type="match status" value="1"/>
</dbReference>
<evidence type="ECO:0000256" key="6">
    <source>
        <dbReference type="ARBA" id="ARBA00009640"/>
    </source>
</evidence>
<dbReference type="Gene3D" id="3.30.70.560">
    <property type="entry name" value="7,8-Dihydro-6-hydroxymethylpterin-pyrophosphokinase HPPK"/>
    <property type="match status" value="1"/>
</dbReference>
<dbReference type="PANTHER" id="PTHR20941">
    <property type="entry name" value="FOLATE SYNTHESIS PROTEINS"/>
    <property type="match status" value="1"/>
</dbReference>
<keyword evidence="12" id="KW-0067">ATP-binding</keyword>
<dbReference type="Proteomes" id="UP000629468">
    <property type="component" value="Unassembled WGS sequence"/>
</dbReference>
<dbReference type="InterPro" id="IPR000550">
    <property type="entry name" value="Hppk"/>
</dbReference>
<keyword evidence="9" id="KW-0479">Metal-binding</keyword>
<comment type="caution">
    <text evidence="17">The sequence shown here is derived from an EMBL/GenBank/DDBJ whole genome shotgun (WGS) entry which is preliminary data.</text>
</comment>
<dbReference type="GO" id="GO:0046872">
    <property type="term" value="F:metal ion binding"/>
    <property type="evidence" value="ECO:0007669"/>
    <property type="project" value="UniProtKB-KW"/>
</dbReference>
<dbReference type="InterPro" id="IPR006390">
    <property type="entry name" value="DHP_synth_dom"/>
</dbReference>
<dbReference type="GO" id="GO:0005524">
    <property type="term" value="F:ATP binding"/>
    <property type="evidence" value="ECO:0007669"/>
    <property type="project" value="UniProtKB-KW"/>
</dbReference>
<dbReference type="SUPFAM" id="SSF51717">
    <property type="entry name" value="Dihydropteroate synthetase-like"/>
    <property type="match status" value="1"/>
</dbReference>
<dbReference type="GO" id="GO:0003848">
    <property type="term" value="F:2-amino-4-hydroxy-6-hydroxymethyldihydropteridine diphosphokinase activity"/>
    <property type="evidence" value="ECO:0007669"/>
    <property type="project" value="UniProtKB-EC"/>
</dbReference>
<keyword evidence="14" id="KW-0289">Folate biosynthesis</keyword>
<dbReference type="SUPFAM" id="SSF55083">
    <property type="entry name" value="6-hydroxymethyl-7,8-dihydropterin pyrophosphokinase, HPPK"/>
    <property type="match status" value="1"/>
</dbReference>
<dbReference type="InterPro" id="IPR045031">
    <property type="entry name" value="DHP_synth-like"/>
</dbReference>
<proteinExistence type="inferred from homology"/>
<dbReference type="Gene3D" id="3.30.1130.10">
    <property type="match status" value="2"/>
</dbReference>
<gene>
    <name evidence="17" type="ORF">Agabi119p4_8138</name>
</gene>
<dbReference type="InterPro" id="IPR000489">
    <property type="entry name" value="Pterin-binding_dom"/>
</dbReference>
<comment type="cofactor">
    <cofactor evidence="3">
        <name>Mg(2+)</name>
        <dbReference type="ChEBI" id="CHEBI:18420"/>
    </cofactor>
</comment>
<evidence type="ECO:0000256" key="14">
    <source>
        <dbReference type="ARBA" id="ARBA00022909"/>
    </source>
</evidence>
<comment type="pathway">
    <text evidence="5">Cofactor biosynthesis; tetrahydrofolate biosynthesis; 2-amino-4-hydroxy-6-hydroxymethyl-7,8-dihydropteridine diphosphate from 7,8-dihydroneopterin triphosphate: step 4/4.</text>
</comment>
<evidence type="ECO:0000256" key="12">
    <source>
        <dbReference type="ARBA" id="ARBA00022840"/>
    </source>
</evidence>
<comment type="similarity">
    <text evidence="6">In the N-terminal section; belongs to the DHNA family.</text>
</comment>
<dbReference type="GO" id="GO:0005740">
    <property type="term" value="C:mitochondrial envelope"/>
    <property type="evidence" value="ECO:0007669"/>
    <property type="project" value="TreeGrafter"/>
</dbReference>
<comment type="similarity">
    <text evidence="7">In the C-terminal section; belongs to the DHPS family.</text>
</comment>
<dbReference type="InterPro" id="IPR035907">
    <property type="entry name" value="Hppk_sf"/>
</dbReference>
<evidence type="ECO:0000256" key="1">
    <source>
        <dbReference type="ARBA" id="ARBA00000012"/>
    </source>
</evidence>
<evidence type="ECO:0000313" key="18">
    <source>
        <dbReference type="Proteomes" id="UP000629468"/>
    </source>
</evidence>
<organism evidence="17 18">
    <name type="scientific">Agaricus bisporus var. burnettii</name>
    <dbReference type="NCBI Taxonomy" id="192524"/>
    <lineage>
        <taxon>Eukaryota</taxon>
        <taxon>Fungi</taxon>
        <taxon>Dikarya</taxon>
        <taxon>Basidiomycota</taxon>
        <taxon>Agaricomycotina</taxon>
        <taxon>Agaricomycetes</taxon>
        <taxon>Agaricomycetidae</taxon>
        <taxon>Agaricales</taxon>
        <taxon>Agaricineae</taxon>
        <taxon>Agaricaceae</taxon>
        <taxon>Agaricus</taxon>
    </lineage>
</organism>
<dbReference type="UniPathway" id="UPA00077">
    <property type="reaction ID" value="UER00155"/>
</dbReference>
<keyword evidence="13" id="KW-0460">Magnesium</keyword>
<dbReference type="Pfam" id="PF01288">
    <property type="entry name" value="HPPK"/>
    <property type="match status" value="1"/>
</dbReference>
<evidence type="ECO:0000256" key="3">
    <source>
        <dbReference type="ARBA" id="ARBA00001946"/>
    </source>
</evidence>
<evidence type="ECO:0000256" key="13">
    <source>
        <dbReference type="ARBA" id="ARBA00022842"/>
    </source>
</evidence>
<dbReference type="PROSITE" id="PS00794">
    <property type="entry name" value="HPPK"/>
    <property type="match status" value="1"/>
</dbReference>
<evidence type="ECO:0000259" key="16">
    <source>
        <dbReference type="PROSITE" id="PS50972"/>
    </source>
</evidence>
<dbReference type="PANTHER" id="PTHR20941:SF1">
    <property type="entry name" value="FOLIC ACID SYNTHESIS PROTEIN FOL1"/>
    <property type="match status" value="1"/>
</dbReference>
<dbReference type="Gene3D" id="3.20.20.20">
    <property type="entry name" value="Dihydropteroate synthase-like"/>
    <property type="match status" value="1"/>
</dbReference>
<keyword evidence="8" id="KW-0808">Transferase</keyword>
<dbReference type="CDD" id="cd00483">
    <property type="entry name" value="HPPK"/>
    <property type="match status" value="1"/>
</dbReference>
<accession>A0A8H7C614</accession>
<feature type="domain" description="Pterin-binding" evidence="16">
    <location>
        <begin position="490"/>
        <end position="795"/>
    </location>
</feature>
<dbReference type="InterPro" id="IPR006157">
    <property type="entry name" value="FolB_dom"/>
</dbReference>
<sequence>MSSRFKDIIRVRGRHLNVSLESGSRWPAKSGQGTLQPISLSIDIVHDVSPAGASDDLRLSINYSSVSKLLEAALTGISYPSLEDVLHRALAEVHEVLKSATIAQIKISIIQLKPPLHCKNVGLEAWSALENDTWEIARTRHFVTDFVRPTIVGVNDVERVEEQDVVVNVSIEAHAVPLSSVKLDFRKLTRTLWTEIGKTSYLTLEALTTHVAKETLTSLAKEFALDVEPLVTVSAAKPCALVYADASEVEITRIYDDFRIARPSRLSKAVIAVGSNVGDRFNNIEYALCLLEDPSSLLPDADSQSRVSVIDTSFLYETAPMYVTDQPAFINGACLVETNLEPVPLLQLLKAIELKVGRTPAIRNGPRIVDLDIIFYDDLVLDTRAPSQRSSLDDLAGQLLIPHPRIQEREFALRPIADMIPDYVHPALHSPVKELLESLPRAADEPPMCKVIPFPDHSTYSASKPPATLTYWLHPTPLYPDTDSKPQVKTRLMATLNVTPDSFSDGSEHDTLPTASVYVKESVLSGADIIDVGGYSTRPGAALVDGDEESRRVLPVVQSLRSTSDSNSCSRLPLSVDTFRWKVAEAALEGGANVINDVYAFTGPRSKWRSDEEALENMNKMKAIARRYCTPVILMHSRADAGKDKDYSAYAYAETHGTPAIVEGVRVELGEKVEHIIKGKGGVRRWLVIADPGIGFSKTVEDNLKLLRHGAQVVDDVKIGRDTEQCRNPLSGLPTLVGTSRKSFIGSILAKGDHGRQTIPKERVWATAASVTCAIQQGAMIVRVHDVKEMADVVTMADSLWS</sequence>
<protein>
    <recommendedName>
        <fullName evidence="16">Pterin-binding domain-containing protein</fullName>
    </recommendedName>
</protein>
<dbReference type="EMBL" id="JABXXO010000011">
    <property type="protein sequence ID" value="KAF7763601.1"/>
    <property type="molecule type" value="Genomic_DNA"/>
</dbReference>
<evidence type="ECO:0000256" key="2">
    <source>
        <dbReference type="ARBA" id="ARBA00000198"/>
    </source>
</evidence>
<evidence type="ECO:0000256" key="4">
    <source>
        <dbReference type="ARBA" id="ARBA00004763"/>
    </source>
</evidence>
<evidence type="ECO:0000256" key="9">
    <source>
        <dbReference type="ARBA" id="ARBA00022723"/>
    </source>
</evidence>
<dbReference type="Pfam" id="PF00809">
    <property type="entry name" value="Pterin_bind"/>
    <property type="match status" value="1"/>
</dbReference>
<dbReference type="NCBIfam" id="TIGR01498">
    <property type="entry name" value="folK"/>
    <property type="match status" value="1"/>
</dbReference>
<evidence type="ECO:0000313" key="17">
    <source>
        <dbReference type="EMBL" id="KAF7763601.1"/>
    </source>
</evidence>
<keyword evidence="15" id="KW-0511">Multifunctional enzyme</keyword>
<evidence type="ECO:0000256" key="15">
    <source>
        <dbReference type="ARBA" id="ARBA00023268"/>
    </source>
</evidence>
<comment type="catalytic activity">
    <reaction evidence="1">
        <text>(7,8-dihydropterin-6-yl)methyl diphosphate + 4-aminobenzoate = 7,8-dihydropteroate + diphosphate</text>
        <dbReference type="Rhea" id="RHEA:19949"/>
        <dbReference type="ChEBI" id="CHEBI:17836"/>
        <dbReference type="ChEBI" id="CHEBI:17839"/>
        <dbReference type="ChEBI" id="CHEBI:33019"/>
        <dbReference type="ChEBI" id="CHEBI:72950"/>
        <dbReference type="EC" id="2.5.1.15"/>
    </reaction>
</comment>
<dbReference type="Pfam" id="PF02152">
    <property type="entry name" value="FolB"/>
    <property type="match status" value="2"/>
</dbReference>
<keyword evidence="11" id="KW-0418">Kinase</keyword>
<keyword evidence="10" id="KW-0547">Nucleotide-binding</keyword>
<dbReference type="NCBIfam" id="TIGR01496">
    <property type="entry name" value="DHPS"/>
    <property type="match status" value="1"/>
</dbReference>
<dbReference type="SMART" id="SM00905">
    <property type="entry name" value="FolB"/>
    <property type="match status" value="2"/>
</dbReference>
<comment type="pathway">
    <text evidence="4">Cofactor biosynthesis; tetrahydrofolate biosynthesis; 7,8-dihydrofolate from 2-amino-4-hydroxy-6-hydroxymethyl-7,8-dihydropteridine diphosphate and 4-aminobenzoate: step 1/2.</text>
</comment>